<comment type="caution">
    <text evidence="1">The sequence shown here is derived from an EMBL/GenBank/DDBJ whole genome shotgun (WGS) entry which is preliminary data.</text>
</comment>
<reference evidence="1" key="1">
    <citation type="submission" date="2020-03" db="EMBL/GenBank/DDBJ databases">
        <title>Castanea mollissima Vanexum genome sequencing.</title>
        <authorList>
            <person name="Staton M."/>
        </authorList>
    </citation>
    <scope>NUCLEOTIDE SEQUENCE</scope>
    <source>
        <tissue evidence="1">Leaf</tissue>
    </source>
</reference>
<dbReference type="Proteomes" id="UP000737018">
    <property type="component" value="Unassembled WGS sequence"/>
</dbReference>
<dbReference type="PANTHER" id="PTHR36391">
    <property type="entry name" value="FURRY"/>
    <property type="match status" value="1"/>
</dbReference>
<dbReference type="EMBL" id="JRKL02000044">
    <property type="protein sequence ID" value="KAF3976028.1"/>
    <property type="molecule type" value="Genomic_DNA"/>
</dbReference>
<keyword evidence="2" id="KW-1185">Reference proteome</keyword>
<dbReference type="PANTHER" id="PTHR36391:SF1">
    <property type="entry name" value="FURRY"/>
    <property type="match status" value="1"/>
</dbReference>
<dbReference type="AlphaFoldDB" id="A0A8J4S3B2"/>
<name>A0A8J4S3B2_9ROSI</name>
<accession>A0A8J4S3B2</accession>
<organism evidence="1 2">
    <name type="scientific">Castanea mollissima</name>
    <name type="common">Chinese chestnut</name>
    <dbReference type="NCBI Taxonomy" id="60419"/>
    <lineage>
        <taxon>Eukaryota</taxon>
        <taxon>Viridiplantae</taxon>
        <taxon>Streptophyta</taxon>
        <taxon>Embryophyta</taxon>
        <taxon>Tracheophyta</taxon>
        <taxon>Spermatophyta</taxon>
        <taxon>Magnoliopsida</taxon>
        <taxon>eudicotyledons</taxon>
        <taxon>Gunneridae</taxon>
        <taxon>Pentapetalae</taxon>
        <taxon>rosids</taxon>
        <taxon>fabids</taxon>
        <taxon>Fagales</taxon>
        <taxon>Fagaceae</taxon>
        <taxon>Castanea</taxon>
    </lineage>
</organism>
<evidence type="ECO:0000313" key="2">
    <source>
        <dbReference type="Proteomes" id="UP000737018"/>
    </source>
</evidence>
<gene>
    <name evidence="1" type="ORF">CMV_000774</name>
</gene>
<evidence type="ECO:0000313" key="1">
    <source>
        <dbReference type="EMBL" id="KAF3976028.1"/>
    </source>
</evidence>
<proteinExistence type="predicted"/>
<protein>
    <submittedName>
        <fullName evidence="1">Uncharacterized protein</fullName>
    </submittedName>
</protein>
<dbReference type="OrthoDB" id="1904516at2759"/>
<sequence length="124" mass="13764">MAKKPASSIFDTLKRYIKKPWEFTGPQSHPEFRHSILPATQYRVESPASTKLKPWIPTSNPETVFDIKPSQTLSRCCGGGGLGYSWWRIPEIGLDCGEMVVLRSSVCFSLSCSMTEGAVLVLLV</sequence>